<feature type="non-terminal residue" evidence="5">
    <location>
        <position position="114"/>
    </location>
</feature>
<dbReference type="PANTHER" id="PTHR11136:SF0">
    <property type="entry name" value="DIHYDROFOLATE SYNTHETASE-RELATED"/>
    <property type="match status" value="1"/>
</dbReference>
<evidence type="ECO:0000256" key="4">
    <source>
        <dbReference type="ARBA" id="ARBA00022840"/>
    </source>
</evidence>
<evidence type="ECO:0000256" key="1">
    <source>
        <dbReference type="ARBA" id="ARBA00008276"/>
    </source>
</evidence>
<evidence type="ECO:0000313" key="5">
    <source>
        <dbReference type="EMBL" id="SVE19618.1"/>
    </source>
</evidence>
<evidence type="ECO:0000256" key="3">
    <source>
        <dbReference type="ARBA" id="ARBA00022741"/>
    </source>
</evidence>
<name>A0A383BJL9_9ZZZZ</name>
<dbReference type="GO" id="GO:0005524">
    <property type="term" value="F:ATP binding"/>
    <property type="evidence" value="ECO:0007669"/>
    <property type="project" value="UniProtKB-KW"/>
</dbReference>
<gene>
    <name evidence="5" type="ORF">METZ01_LOCUS472472</name>
</gene>
<dbReference type="GO" id="GO:0008841">
    <property type="term" value="F:dihydrofolate synthase activity"/>
    <property type="evidence" value="ECO:0007669"/>
    <property type="project" value="TreeGrafter"/>
</dbReference>
<evidence type="ECO:0008006" key="6">
    <source>
        <dbReference type="Google" id="ProtNLM"/>
    </source>
</evidence>
<dbReference type="InterPro" id="IPR036565">
    <property type="entry name" value="Mur-like_cat_sf"/>
</dbReference>
<dbReference type="Gene3D" id="3.40.1190.10">
    <property type="entry name" value="Mur-like, catalytic domain"/>
    <property type="match status" value="1"/>
</dbReference>
<keyword evidence="2" id="KW-0436">Ligase</keyword>
<dbReference type="GO" id="GO:0004326">
    <property type="term" value="F:tetrahydrofolylpolyglutamate synthase activity"/>
    <property type="evidence" value="ECO:0007669"/>
    <property type="project" value="InterPro"/>
</dbReference>
<comment type="similarity">
    <text evidence="1">Belongs to the folylpolyglutamate synthase family.</text>
</comment>
<organism evidence="5">
    <name type="scientific">marine metagenome</name>
    <dbReference type="NCBI Taxonomy" id="408172"/>
    <lineage>
        <taxon>unclassified sequences</taxon>
        <taxon>metagenomes</taxon>
        <taxon>ecological metagenomes</taxon>
    </lineage>
</organism>
<accession>A0A383BJL9</accession>
<keyword evidence="3" id="KW-0547">Nucleotide-binding</keyword>
<dbReference type="AlphaFoldDB" id="A0A383BJL9"/>
<sequence length="114" mass="12693">MVNLTPSEDVSSYLRDLEKFGIKLGLNNIKQLCEVLEHPERTFKSLIIGGTNGKGSVAAMTEAALRADGYHTGRYTSPHLVRLEERISIAGNPITTSEFEWAVKTVRRAVHRLL</sequence>
<proteinExistence type="inferred from homology"/>
<reference evidence="5" key="1">
    <citation type="submission" date="2018-05" db="EMBL/GenBank/DDBJ databases">
        <authorList>
            <person name="Lanie J.A."/>
            <person name="Ng W.-L."/>
            <person name="Kazmierczak K.M."/>
            <person name="Andrzejewski T.M."/>
            <person name="Davidsen T.M."/>
            <person name="Wayne K.J."/>
            <person name="Tettelin H."/>
            <person name="Glass J.I."/>
            <person name="Rusch D."/>
            <person name="Podicherti R."/>
            <person name="Tsui H.-C.T."/>
            <person name="Winkler M.E."/>
        </authorList>
    </citation>
    <scope>NUCLEOTIDE SEQUENCE</scope>
</reference>
<evidence type="ECO:0000256" key="2">
    <source>
        <dbReference type="ARBA" id="ARBA00022598"/>
    </source>
</evidence>
<dbReference type="SUPFAM" id="SSF53623">
    <property type="entry name" value="MurD-like peptide ligases, catalytic domain"/>
    <property type="match status" value="1"/>
</dbReference>
<keyword evidence="4" id="KW-0067">ATP-binding</keyword>
<dbReference type="GO" id="GO:0005737">
    <property type="term" value="C:cytoplasm"/>
    <property type="evidence" value="ECO:0007669"/>
    <property type="project" value="TreeGrafter"/>
</dbReference>
<dbReference type="EMBL" id="UINC01200642">
    <property type="protein sequence ID" value="SVE19618.1"/>
    <property type="molecule type" value="Genomic_DNA"/>
</dbReference>
<dbReference type="InterPro" id="IPR001645">
    <property type="entry name" value="Folylpolyglutamate_synth"/>
</dbReference>
<dbReference type="PANTHER" id="PTHR11136">
    <property type="entry name" value="FOLYLPOLYGLUTAMATE SYNTHASE-RELATED"/>
    <property type="match status" value="1"/>
</dbReference>
<protein>
    <recommendedName>
        <fullName evidence="6">Mur ligase central domain-containing protein</fullName>
    </recommendedName>
</protein>